<proteinExistence type="predicted"/>
<evidence type="ECO:0000259" key="2">
    <source>
        <dbReference type="PROSITE" id="PS51782"/>
    </source>
</evidence>
<reference evidence="4 5" key="1">
    <citation type="submission" date="2015-08" db="EMBL/GenBank/DDBJ databases">
        <title>Draft Genome Sequences of Vibrio parahaemolyticus Strains.</title>
        <authorList>
            <person name="Gonzalez-Escalona N."/>
            <person name="DePaola A."/>
        </authorList>
    </citation>
    <scope>NUCLEOTIDE SEQUENCE [LARGE SCALE GENOMIC DNA]</scope>
    <source>
        <strain evidence="4 5">CFSAN001621</strain>
    </source>
</reference>
<reference evidence="3" key="2">
    <citation type="submission" date="2017-09" db="EMBL/GenBank/DDBJ databases">
        <authorList>
            <person name="Ehlers B."/>
            <person name="Leendertz F.H."/>
        </authorList>
    </citation>
    <scope>NUCLEOTIDE SEQUENCE</scope>
    <source>
        <strain evidence="3">MAVP-26</strain>
    </source>
</reference>
<dbReference type="Gene3D" id="3.10.350.10">
    <property type="entry name" value="LysM domain"/>
    <property type="match status" value="1"/>
</dbReference>
<keyword evidence="1" id="KW-1133">Transmembrane helix</keyword>
<organism evidence="3">
    <name type="scientific">Vibrio parahaemolyticus</name>
    <dbReference type="NCBI Taxonomy" id="670"/>
    <lineage>
        <taxon>Bacteria</taxon>
        <taxon>Pseudomonadati</taxon>
        <taxon>Pseudomonadota</taxon>
        <taxon>Gammaproteobacteria</taxon>
        <taxon>Vibrionales</taxon>
        <taxon>Vibrionaceae</taxon>
        <taxon>Vibrio</taxon>
    </lineage>
</organism>
<dbReference type="CDD" id="cd00118">
    <property type="entry name" value="LysM"/>
    <property type="match status" value="1"/>
</dbReference>
<dbReference type="InterPro" id="IPR036779">
    <property type="entry name" value="LysM_dom_sf"/>
</dbReference>
<feature type="transmembrane region" description="Helical" evidence="1">
    <location>
        <begin position="288"/>
        <end position="306"/>
    </location>
</feature>
<evidence type="ECO:0000313" key="4">
    <source>
        <dbReference type="EMBL" id="OQJ96874.1"/>
    </source>
</evidence>
<dbReference type="InterPro" id="IPR018392">
    <property type="entry name" value="LysM"/>
</dbReference>
<dbReference type="EMBL" id="LHQV01000022">
    <property type="protein sequence ID" value="OQJ96874.1"/>
    <property type="molecule type" value="Genomic_DNA"/>
</dbReference>
<feature type="domain" description="LysM" evidence="2">
    <location>
        <begin position="14"/>
        <end position="69"/>
    </location>
</feature>
<dbReference type="RefSeq" id="WP_005494177.1">
    <property type="nucleotide sequence ID" value="NZ_CP023248.2"/>
</dbReference>
<dbReference type="AlphaFoldDB" id="A0A249W412"/>
<evidence type="ECO:0000256" key="1">
    <source>
        <dbReference type="SAM" id="Phobius"/>
    </source>
</evidence>
<feature type="transmembrane region" description="Helical" evidence="1">
    <location>
        <begin position="261"/>
        <end position="282"/>
    </location>
</feature>
<keyword evidence="1" id="KW-0812">Transmembrane</keyword>
<sequence>MNTTYFNSVNRYSYVYSVKPGDTLTRIIWKFYHFKFETDGYNFALAQIKKDNPKISDPNSIKSGQSIYLRKLNSSDAKQSEFFSKTIISDHDQAQFESTMKSMSQNEKEAFWALSWLDDNWGPASVGIGATFASMGALLGDSEKGNVAELKKLDGLYRDYKSGTFSKGQYDYRRKKLLENVAKNLGPTEKLLFNGKKAREAMRISRNGGVMTTAALQKNTERLAKLSKVAAKGGTVLTAVNIGIACDQIARADSNVKKNEILVETAASTVVGTVSGIAISLFVVATPVGWVGALVLGVASSVGSYYSGKQAAAVYKEHYSHLDVVKSTGVGNICSY</sequence>
<gene>
    <name evidence="4" type="ORF">AKG60_22805</name>
    <name evidence="3" type="ORF">YA91_12455</name>
</gene>
<evidence type="ECO:0000313" key="3">
    <source>
        <dbReference type="EMBL" id="ASZ51317.1"/>
    </source>
</evidence>
<dbReference type="PROSITE" id="PS51782">
    <property type="entry name" value="LYSM"/>
    <property type="match status" value="1"/>
</dbReference>
<keyword evidence="1" id="KW-0472">Membrane</keyword>
<dbReference type="Proteomes" id="UP000191946">
    <property type="component" value="Unassembled WGS sequence"/>
</dbReference>
<evidence type="ECO:0000313" key="5">
    <source>
        <dbReference type="Proteomes" id="UP000191946"/>
    </source>
</evidence>
<accession>A0A249W412</accession>
<name>A0A249W412_VIBPH</name>
<protein>
    <submittedName>
        <fullName evidence="3">Peptidoglycan-binding protein LysM</fullName>
    </submittedName>
</protein>
<dbReference type="EMBL" id="CP023248">
    <property type="protein sequence ID" value="ASZ51317.1"/>
    <property type="molecule type" value="Genomic_DNA"/>
</dbReference>
<keyword evidence="5" id="KW-1185">Reference proteome</keyword>
<dbReference type="Pfam" id="PF01476">
    <property type="entry name" value="LysM"/>
    <property type="match status" value="1"/>
</dbReference>